<sequence>MCIVFLSFGSKASGRGGLPLVMIANRDEFFSRPARPIHLWEDPSADSDSASRRPQTLAGKDLLAGGIWMGFDAASGRFGCVTNFPSHYARGRTVAIASDGPSRGNILHQWLTSSLSPRSWLKSELAPTALQYDGFSIFIGAVHRDGSASSDAVDSEAWHATNRGLATDANVTQTSSSTSLDNEPDIIVSPADSDPSTCCFVARKLSPGIVFGLSNADLDAPWPKTLFGVHLLDSALSALPQPPPTTTSLDAPLISDLFSILSHTTIPSPPPVPFPPDAPPSHGSIFIKSGGRYGTRASTVLVVDPEGAFAMEERRWDADGQGVGRMRFGGRVGERVEHISDESSRVRDESVSSVGANLEPAL</sequence>
<dbReference type="OrthoDB" id="191601at2759"/>
<dbReference type="EMBL" id="KQ965865">
    <property type="protein sequence ID" value="KXS09419.1"/>
    <property type="molecule type" value="Genomic_DNA"/>
</dbReference>
<reference evidence="2 3" key="1">
    <citation type="journal article" date="2015" name="Genome Biol. Evol.">
        <title>Phylogenomic analyses indicate that early fungi evolved digesting cell walls of algal ancestors of land plants.</title>
        <authorList>
            <person name="Chang Y."/>
            <person name="Wang S."/>
            <person name="Sekimoto S."/>
            <person name="Aerts A.L."/>
            <person name="Choi C."/>
            <person name="Clum A."/>
            <person name="LaButti K.M."/>
            <person name="Lindquist E.A."/>
            <person name="Yee Ngan C."/>
            <person name="Ohm R.A."/>
            <person name="Salamov A.A."/>
            <person name="Grigoriev I.V."/>
            <person name="Spatafora J.W."/>
            <person name="Berbee M.L."/>
        </authorList>
    </citation>
    <scope>NUCLEOTIDE SEQUENCE [LARGE SCALE GENOMIC DNA]</scope>
    <source>
        <strain evidence="2 3">JEL478</strain>
    </source>
</reference>
<gene>
    <name evidence="2" type="ORF">M427DRAFT_64155</name>
</gene>
<dbReference type="PANTHER" id="PTHR17985">
    <property type="entry name" value="SER/THR-RICH PROTEIN T10 IN DGCR REGION"/>
    <property type="match status" value="1"/>
</dbReference>
<dbReference type="Pfam" id="PF05742">
    <property type="entry name" value="TANGO2"/>
    <property type="match status" value="1"/>
</dbReference>
<dbReference type="PANTHER" id="PTHR17985:SF8">
    <property type="entry name" value="TRANSPORT AND GOLGI ORGANIZATION PROTEIN 2 HOMOLOG"/>
    <property type="match status" value="1"/>
</dbReference>
<organism evidence="2 3">
    <name type="scientific">Gonapodya prolifera (strain JEL478)</name>
    <name type="common">Monoblepharis prolifera</name>
    <dbReference type="NCBI Taxonomy" id="1344416"/>
    <lineage>
        <taxon>Eukaryota</taxon>
        <taxon>Fungi</taxon>
        <taxon>Fungi incertae sedis</taxon>
        <taxon>Chytridiomycota</taxon>
        <taxon>Chytridiomycota incertae sedis</taxon>
        <taxon>Monoblepharidomycetes</taxon>
        <taxon>Monoblepharidales</taxon>
        <taxon>Gonapodyaceae</taxon>
        <taxon>Gonapodya</taxon>
    </lineage>
</organism>
<keyword evidence="3" id="KW-1185">Reference proteome</keyword>
<evidence type="ECO:0000313" key="3">
    <source>
        <dbReference type="Proteomes" id="UP000070544"/>
    </source>
</evidence>
<protein>
    <submittedName>
        <fullName evidence="2">DUF833-domain-containing protein</fullName>
    </submittedName>
</protein>
<evidence type="ECO:0000256" key="1">
    <source>
        <dbReference type="SAM" id="MobiDB-lite"/>
    </source>
</evidence>
<feature type="region of interest" description="Disordered" evidence="1">
    <location>
        <begin position="339"/>
        <end position="362"/>
    </location>
</feature>
<accession>A0A138ZY48</accession>
<dbReference type="Proteomes" id="UP000070544">
    <property type="component" value="Unassembled WGS sequence"/>
</dbReference>
<feature type="compositionally biased region" description="Basic and acidic residues" evidence="1">
    <location>
        <begin position="339"/>
        <end position="350"/>
    </location>
</feature>
<proteinExistence type="predicted"/>
<dbReference type="InterPro" id="IPR008551">
    <property type="entry name" value="TANGO2"/>
</dbReference>
<evidence type="ECO:0000313" key="2">
    <source>
        <dbReference type="EMBL" id="KXS09419.1"/>
    </source>
</evidence>
<dbReference type="AlphaFoldDB" id="A0A138ZY48"/>
<name>A0A138ZY48_GONPJ</name>